<keyword evidence="1" id="KW-0472">Membrane</keyword>
<dbReference type="Proteomes" id="UP000236752">
    <property type="component" value="Unassembled WGS sequence"/>
</dbReference>
<keyword evidence="1" id="KW-1133">Transmembrane helix</keyword>
<keyword evidence="3" id="KW-1185">Reference proteome</keyword>
<dbReference type="GO" id="GO:0005886">
    <property type="term" value="C:plasma membrane"/>
    <property type="evidence" value="ECO:0007669"/>
    <property type="project" value="TreeGrafter"/>
</dbReference>
<keyword evidence="1" id="KW-0812">Transmembrane</keyword>
<name>A0A1H6BI83_9RHOB</name>
<dbReference type="GO" id="GO:0004713">
    <property type="term" value="F:protein tyrosine kinase activity"/>
    <property type="evidence" value="ECO:0007669"/>
    <property type="project" value="TreeGrafter"/>
</dbReference>
<proteinExistence type="predicted"/>
<dbReference type="PANTHER" id="PTHR32309">
    <property type="entry name" value="TYROSINE-PROTEIN KINASE"/>
    <property type="match status" value="1"/>
</dbReference>
<evidence type="ECO:0000256" key="1">
    <source>
        <dbReference type="SAM" id="Phobius"/>
    </source>
</evidence>
<organism evidence="2 3">
    <name type="scientific">Thalassococcus halodurans</name>
    <dbReference type="NCBI Taxonomy" id="373675"/>
    <lineage>
        <taxon>Bacteria</taxon>
        <taxon>Pseudomonadati</taxon>
        <taxon>Pseudomonadota</taxon>
        <taxon>Alphaproteobacteria</taxon>
        <taxon>Rhodobacterales</taxon>
        <taxon>Roseobacteraceae</taxon>
        <taxon>Thalassococcus</taxon>
    </lineage>
</organism>
<reference evidence="2 3" key="1">
    <citation type="submission" date="2016-10" db="EMBL/GenBank/DDBJ databases">
        <authorList>
            <person name="de Groot N.N."/>
        </authorList>
    </citation>
    <scope>NUCLEOTIDE SEQUENCE [LARGE SCALE GENOMIC DNA]</scope>
    <source>
        <strain evidence="2 3">DSM 26915</strain>
    </source>
</reference>
<dbReference type="EMBL" id="FNUZ01000007">
    <property type="protein sequence ID" value="SEG60344.1"/>
    <property type="molecule type" value="Genomic_DNA"/>
</dbReference>
<sequence length="403" mass="44667">MSAQSDPIPLRPAQDGAFQTGHAAHHQRMAGHHKALIAKFLLMFIAPVLVSAWYLWTRAADRYVSLSGFSVRTEQTGSALELLGGVAEMPGAAASDADILARFIESPALVAKADAVLDLRTLWSLPGTDWRHPASDPIFAYHAPGQIEDLTKYWNRRVTINTDTGRGLIEVQVQAFTPEDARALNRLIYQESADMINHLSAIAREDATRYARAELDRAKADLKRVREDMTMFRNRTQIVDPEASVQGQMGLLSSLQEQLAQTLIDVDVLRQSARSVDPRIKQAEARVMVIEARIAEEQAKLGLGSNQDGGQDTAFANLIGEYEGLMVDLQFAEQSYAAARASFENALAEAQRKSRYLASHIDPTLPEAALRPHRWGLLAMVAFFAGLAWMLSTLILYAFRDRR</sequence>
<accession>A0A1H6BI83</accession>
<protein>
    <submittedName>
        <fullName evidence="2">Capsular polysaccharide transport system permease protein</fullName>
    </submittedName>
</protein>
<dbReference type="InterPro" id="IPR050445">
    <property type="entry name" value="Bact_polysacc_biosynth/exp"/>
</dbReference>
<dbReference type="PANTHER" id="PTHR32309:SF13">
    <property type="entry name" value="FERRIC ENTEROBACTIN TRANSPORT PROTEIN FEPE"/>
    <property type="match status" value="1"/>
</dbReference>
<evidence type="ECO:0000313" key="2">
    <source>
        <dbReference type="EMBL" id="SEG60344.1"/>
    </source>
</evidence>
<dbReference type="AlphaFoldDB" id="A0A1H6BI83"/>
<feature type="transmembrane region" description="Helical" evidence="1">
    <location>
        <begin position="375"/>
        <end position="399"/>
    </location>
</feature>
<feature type="transmembrane region" description="Helical" evidence="1">
    <location>
        <begin position="36"/>
        <end position="56"/>
    </location>
</feature>
<evidence type="ECO:0000313" key="3">
    <source>
        <dbReference type="Proteomes" id="UP000236752"/>
    </source>
</evidence>
<gene>
    <name evidence="2" type="ORF">SAMN04488045_3564</name>
</gene>